<sequence>MQTQKVKWGILGCANIAINAVIPGIKQSSLNEVNAIASRGKDKAVKAAKDMNIPKAYGSYEALLSDPDIEAVYIPLPNHLHKEWTIKAAQAGKHVLCEKPLALNEQEASEMIKACEKAGVKLAEAFMYRYHPRYEQMKAMIKGGEIGEIRAIHSAFTFNNADDLNNVRYKQYMGGGSLYDVGVYPISAARFILECEPEAVTTHALFSSEHDHVDMMASGLVEFPNHVSLTFDCGMWAEFRNSLEIVGSDGKIEVPSAYITMKGMNYFTVTKNGLSRMIEVPEVNQYALQADHFAKSIQQNEPLTFPSQDAYCNMRVVTACIESAKGRKRIELI</sequence>
<feature type="domain" description="GFO/IDH/MocA-like oxidoreductase" evidence="4">
    <location>
        <begin position="134"/>
        <end position="253"/>
    </location>
</feature>
<keyword evidence="2" id="KW-0560">Oxidoreductase</keyword>
<dbReference type="RefSeq" id="WP_305990860.1">
    <property type="nucleotide sequence ID" value="NZ_JAVAMP010000001.1"/>
</dbReference>
<evidence type="ECO:0000313" key="6">
    <source>
        <dbReference type="Proteomes" id="UP001231941"/>
    </source>
</evidence>
<dbReference type="PANTHER" id="PTHR22604">
    <property type="entry name" value="OXIDOREDUCTASES"/>
    <property type="match status" value="1"/>
</dbReference>
<dbReference type="SUPFAM" id="SSF51735">
    <property type="entry name" value="NAD(P)-binding Rossmann-fold domains"/>
    <property type="match status" value="1"/>
</dbReference>
<protein>
    <submittedName>
        <fullName evidence="5">Gfo/Idh/MocA family oxidoreductase</fullName>
    </submittedName>
</protein>
<name>A0ABT9IWN3_9BACL</name>
<dbReference type="Pfam" id="PF01408">
    <property type="entry name" value="GFO_IDH_MocA"/>
    <property type="match status" value="1"/>
</dbReference>
<dbReference type="InterPro" id="IPR000683">
    <property type="entry name" value="Gfo/Idh/MocA-like_OxRdtase_N"/>
</dbReference>
<dbReference type="Pfam" id="PF22725">
    <property type="entry name" value="GFO_IDH_MocA_C3"/>
    <property type="match status" value="1"/>
</dbReference>
<dbReference type="InterPro" id="IPR050984">
    <property type="entry name" value="Gfo/Idh/MocA_domain"/>
</dbReference>
<comment type="similarity">
    <text evidence="1">Belongs to the Gfo/Idh/MocA family.</text>
</comment>
<organism evidence="5 6">
    <name type="scientific">Chengkuizengella axinellae</name>
    <dbReference type="NCBI Taxonomy" id="3064388"/>
    <lineage>
        <taxon>Bacteria</taxon>
        <taxon>Bacillati</taxon>
        <taxon>Bacillota</taxon>
        <taxon>Bacilli</taxon>
        <taxon>Bacillales</taxon>
        <taxon>Paenibacillaceae</taxon>
        <taxon>Chengkuizengella</taxon>
    </lineage>
</organism>
<gene>
    <name evidence="5" type="ORF">Q5Y73_03690</name>
</gene>
<dbReference type="SUPFAM" id="SSF55347">
    <property type="entry name" value="Glyceraldehyde-3-phosphate dehydrogenase-like, C-terminal domain"/>
    <property type="match status" value="1"/>
</dbReference>
<evidence type="ECO:0000259" key="3">
    <source>
        <dbReference type="Pfam" id="PF01408"/>
    </source>
</evidence>
<dbReference type="Proteomes" id="UP001231941">
    <property type="component" value="Unassembled WGS sequence"/>
</dbReference>
<accession>A0ABT9IWN3</accession>
<dbReference type="PANTHER" id="PTHR22604:SF105">
    <property type="entry name" value="TRANS-1,2-DIHYDROBENZENE-1,2-DIOL DEHYDROGENASE"/>
    <property type="match status" value="1"/>
</dbReference>
<evidence type="ECO:0000259" key="4">
    <source>
        <dbReference type="Pfam" id="PF22725"/>
    </source>
</evidence>
<dbReference type="InterPro" id="IPR055170">
    <property type="entry name" value="GFO_IDH_MocA-like_dom"/>
</dbReference>
<reference evidence="5 6" key="1">
    <citation type="submission" date="2023-08" db="EMBL/GenBank/DDBJ databases">
        <authorList>
            <person name="Park J.-S."/>
        </authorList>
    </citation>
    <scope>NUCLEOTIDE SEQUENCE [LARGE SCALE GENOMIC DNA]</scope>
    <source>
        <strain evidence="5 6">2205SS18-9</strain>
    </source>
</reference>
<comment type="caution">
    <text evidence="5">The sequence shown here is derived from an EMBL/GenBank/DDBJ whole genome shotgun (WGS) entry which is preliminary data.</text>
</comment>
<dbReference type="InterPro" id="IPR036291">
    <property type="entry name" value="NAD(P)-bd_dom_sf"/>
</dbReference>
<proteinExistence type="inferred from homology"/>
<dbReference type="Gene3D" id="3.30.360.10">
    <property type="entry name" value="Dihydrodipicolinate Reductase, domain 2"/>
    <property type="match status" value="1"/>
</dbReference>
<dbReference type="Gene3D" id="3.40.50.720">
    <property type="entry name" value="NAD(P)-binding Rossmann-like Domain"/>
    <property type="match status" value="1"/>
</dbReference>
<feature type="domain" description="Gfo/Idh/MocA-like oxidoreductase N-terminal" evidence="3">
    <location>
        <begin position="7"/>
        <end position="124"/>
    </location>
</feature>
<dbReference type="EMBL" id="JAVAMP010000001">
    <property type="protein sequence ID" value="MDP5273195.1"/>
    <property type="molecule type" value="Genomic_DNA"/>
</dbReference>
<keyword evidence="6" id="KW-1185">Reference proteome</keyword>
<evidence type="ECO:0000256" key="2">
    <source>
        <dbReference type="ARBA" id="ARBA00023002"/>
    </source>
</evidence>
<evidence type="ECO:0000313" key="5">
    <source>
        <dbReference type="EMBL" id="MDP5273195.1"/>
    </source>
</evidence>
<evidence type="ECO:0000256" key="1">
    <source>
        <dbReference type="ARBA" id="ARBA00010928"/>
    </source>
</evidence>